<proteinExistence type="predicted"/>
<reference evidence="5 6" key="1">
    <citation type="submission" date="2023-06" db="EMBL/GenBank/DDBJ databases">
        <title>Azospirillum isscasensis sp.nov, a bacterium isolated from rhizosphere soil of rice.</title>
        <authorList>
            <person name="Wang H."/>
        </authorList>
    </citation>
    <scope>NUCLEOTIDE SEQUENCE [LARGE SCALE GENOMIC DNA]</scope>
    <source>
        <strain evidence="5 6">C340-1</strain>
    </source>
</reference>
<keyword evidence="2" id="KW-0677">Repeat</keyword>
<dbReference type="EMBL" id="JAUJFI010000033">
    <property type="protein sequence ID" value="MDQ2102917.1"/>
    <property type="molecule type" value="Genomic_DNA"/>
</dbReference>
<feature type="domain" description="Calx-beta" evidence="4">
    <location>
        <begin position="79"/>
        <end position="123"/>
    </location>
</feature>
<dbReference type="SUPFAM" id="SSF51120">
    <property type="entry name" value="beta-Roll"/>
    <property type="match status" value="1"/>
</dbReference>
<evidence type="ECO:0000256" key="1">
    <source>
        <dbReference type="ARBA" id="ARBA00022729"/>
    </source>
</evidence>
<dbReference type="SUPFAM" id="SSF141072">
    <property type="entry name" value="CalX-like"/>
    <property type="match status" value="2"/>
</dbReference>
<evidence type="ECO:0000259" key="4">
    <source>
        <dbReference type="Pfam" id="PF03160"/>
    </source>
</evidence>
<evidence type="ECO:0000256" key="2">
    <source>
        <dbReference type="ARBA" id="ARBA00022737"/>
    </source>
</evidence>
<dbReference type="Gene3D" id="2.60.40.2030">
    <property type="match status" value="2"/>
</dbReference>
<dbReference type="InterPro" id="IPR026919">
    <property type="entry name" value="ADGRV1"/>
</dbReference>
<evidence type="ECO:0000313" key="6">
    <source>
        <dbReference type="Proteomes" id="UP001227317"/>
    </source>
</evidence>
<sequence>MADTDSTLPIIAISPARVSGREGDSGATPFDFTVTRSGDASRASAVDWTVSSFTWYLDIDVFVFDPTQPNAEDFGGTMPSGTMTFAPGETTKTLTVNVQGDAKAERTEEFMVTLANPVGAALADKVVPPQGNSQTGNNGPIPTLNRVAGRPFPNSAIGSITNDDSPISVFFPALHSGTISVKEGDAGTQTLTVPVARTNSNVDAFSVDWSVAGYGPNGADAADFGGALPSGTLHFAEGELSKIISVPVTGDRLGEADESFAVTLSNPVTNSPRGVILPTRAELGLIKNDDAIDPGTRLALTSNGASREFQMDAYSGPVGWLKNMHIGGHDSEAMKGSDAADFINAQGGDDAVDGALGDDVLDGGTGSNWLVGGLGGDTFFIDGRGGGTTWSTVTDLEKGEWVTAWGWTEGVSKLTWAEMSGAEGAKGATAHIDLDANGGIDMSLTIAGQSSGAILVTPGQVNGSSYLAFTLA</sequence>
<feature type="domain" description="Calx-beta" evidence="4">
    <location>
        <begin position="175"/>
        <end position="284"/>
    </location>
</feature>
<keyword evidence="1" id="KW-0732">Signal</keyword>
<evidence type="ECO:0000313" key="5">
    <source>
        <dbReference type="EMBL" id="MDQ2102917.1"/>
    </source>
</evidence>
<keyword evidence="3" id="KW-0106">Calcium</keyword>
<dbReference type="Pfam" id="PF03160">
    <property type="entry name" value="Calx-beta"/>
    <property type="match status" value="2"/>
</dbReference>
<accession>A0ABU0WFQ9</accession>
<comment type="caution">
    <text evidence="5">The sequence shown here is derived from an EMBL/GenBank/DDBJ whole genome shotgun (WGS) entry which is preliminary data.</text>
</comment>
<dbReference type="PANTHER" id="PTHR46682">
    <property type="entry name" value="ADHESION G-PROTEIN COUPLED RECEPTOR V1"/>
    <property type="match status" value="1"/>
</dbReference>
<dbReference type="PANTHER" id="PTHR46682:SF1">
    <property type="entry name" value="ADHESION G-PROTEIN COUPLED RECEPTOR V1"/>
    <property type="match status" value="1"/>
</dbReference>
<evidence type="ECO:0000256" key="3">
    <source>
        <dbReference type="ARBA" id="ARBA00022837"/>
    </source>
</evidence>
<gene>
    <name evidence="5" type="ORF">QSG27_09455</name>
</gene>
<dbReference type="InterPro" id="IPR003644">
    <property type="entry name" value="Calx_beta"/>
</dbReference>
<protein>
    <submittedName>
        <fullName evidence="5">Calx-beta domain-containing protein</fullName>
    </submittedName>
</protein>
<dbReference type="Proteomes" id="UP001227317">
    <property type="component" value="Unassembled WGS sequence"/>
</dbReference>
<dbReference type="InterPro" id="IPR011049">
    <property type="entry name" value="Serralysin-like_metalloprot_C"/>
</dbReference>
<name>A0ABU0WFQ9_9PROT</name>
<dbReference type="InterPro" id="IPR038081">
    <property type="entry name" value="CalX-like_sf"/>
</dbReference>
<keyword evidence="6" id="KW-1185">Reference proteome</keyword>
<dbReference type="RefSeq" id="WP_306705453.1">
    <property type="nucleotide sequence ID" value="NZ_JAUJFI010000033.1"/>
</dbReference>
<organism evidence="5 6">
    <name type="scientific">Azospirillum isscasi</name>
    <dbReference type="NCBI Taxonomy" id="3053926"/>
    <lineage>
        <taxon>Bacteria</taxon>
        <taxon>Pseudomonadati</taxon>
        <taxon>Pseudomonadota</taxon>
        <taxon>Alphaproteobacteria</taxon>
        <taxon>Rhodospirillales</taxon>
        <taxon>Azospirillaceae</taxon>
        <taxon>Azospirillum</taxon>
    </lineage>
</organism>